<organism evidence="3 4">
    <name type="scientific">Actinomadura soli</name>
    <dbReference type="NCBI Taxonomy" id="2508997"/>
    <lineage>
        <taxon>Bacteria</taxon>
        <taxon>Bacillati</taxon>
        <taxon>Actinomycetota</taxon>
        <taxon>Actinomycetes</taxon>
        <taxon>Streptosporangiales</taxon>
        <taxon>Thermomonosporaceae</taxon>
        <taxon>Actinomadura</taxon>
    </lineage>
</organism>
<keyword evidence="2" id="KW-1133">Transmembrane helix</keyword>
<evidence type="ECO:0000313" key="4">
    <source>
        <dbReference type="Proteomes" id="UP000309174"/>
    </source>
</evidence>
<keyword evidence="2" id="KW-0472">Membrane</keyword>
<feature type="compositionally biased region" description="Low complexity" evidence="1">
    <location>
        <begin position="593"/>
        <end position="603"/>
    </location>
</feature>
<evidence type="ECO:0000256" key="2">
    <source>
        <dbReference type="SAM" id="Phobius"/>
    </source>
</evidence>
<comment type="caution">
    <text evidence="3">The sequence shown here is derived from an EMBL/GenBank/DDBJ whole genome shotgun (WGS) entry which is preliminary data.</text>
</comment>
<keyword evidence="4" id="KW-1185">Reference proteome</keyword>
<dbReference type="EMBL" id="VCKW01000018">
    <property type="protein sequence ID" value="TMR05720.1"/>
    <property type="molecule type" value="Genomic_DNA"/>
</dbReference>
<reference evidence="3 4" key="1">
    <citation type="submission" date="2019-05" db="EMBL/GenBank/DDBJ databases">
        <title>Draft genome sequence of Actinomadura sp. 14C53.</title>
        <authorList>
            <person name="Saricaoglu S."/>
            <person name="Isik K."/>
        </authorList>
    </citation>
    <scope>NUCLEOTIDE SEQUENCE [LARGE SCALE GENOMIC DNA]</scope>
    <source>
        <strain evidence="3 4">14C53</strain>
    </source>
</reference>
<dbReference type="RefSeq" id="WP_138643973.1">
    <property type="nucleotide sequence ID" value="NZ_VCKW01000018.1"/>
</dbReference>
<name>A0A5C4JHC2_9ACTN</name>
<evidence type="ECO:0000256" key="1">
    <source>
        <dbReference type="SAM" id="MobiDB-lite"/>
    </source>
</evidence>
<feature type="compositionally biased region" description="Pro residues" evidence="1">
    <location>
        <begin position="580"/>
        <end position="592"/>
    </location>
</feature>
<keyword evidence="2" id="KW-0812">Transmembrane</keyword>
<evidence type="ECO:0000313" key="3">
    <source>
        <dbReference type="EMBL" id="TMR05720.1"/>
    </source>
</evidence>
<accession>A0A5C4JHC2</accession>
<dbReference type="Proteomes" id="UP000309174">
    <property type="component" value="Unassembled WGS sequence"/>
</dbReference>
<feature type="transmembrane region" description="Helical" evidence="2">
    <location>
        <begin position="668"/>
        <end position="689"/>
    </location>
</feature>
<sequence length="695" mass="76825">MRRAKAAVVNVAVEWAVWGKEPGGEKYKILRCSDGRLGVEDFEAVVTGYAMAARPDSPCEVVISRFRDGPDTYLGLAIQGPGVVDWAGRPSVETRFYAIPFEPLTRVPVSYEGICGYFAEYEHPPSDEVISAKLPALDPAFLAEQVDDHTMRTCALVLTNKPVCVVRAADVPMLARLRYLDAVAALLPYGMRRNFAAATWTSSTADHKFRLYFAEAAPPEVFSVVWKQRTEFPTDPAASRARHYFELLSGHRGHLADLILRLSLETREMRFRELDLPRFAAILEAGPPALKGPKGGDPTRALDADRPERSAADLLVELGGALERREGGRVDDLVQRLETFDPAAEERPALQAIIRDNRLLAADRVAREHQFRLFQVLLHCAFGPRVEPTQLEQIRDLAGDLHPPLREVLRSRSRAFLLVFSEGQRADIVHRTATNLSTPELVELAGRGLLPADTLVIVCDFLCTHRWGSELAGCLRAEGLLIPVLAQTFDDEQQQYDVLYQLLMAAYGGDPTPEALTEILKHWSRHIPLWGVLQAAAAKFYGRPGTFDVLSELVVSDPIEESKLKRKTKDELAALREPVPAAPTIPVPPAGPGLPALPAVPEPVQKRPGGRHRRNGWWELVRRSLGRWRADDANASAKTEEFPSPQQQPGEPPKSFGGNGRSQPDQHASVILTFLIISVLGLTALYAVMRLFGIG</sequence>
<gene>
    <name evidence="3" type="ORF">ETD83_05635</name>
</gene>
<dbReference type="OrthoDB" id="3344388at2"/>
<proteinExistence type="predicted"/>
<feature type="region of interest" description="Disordered" evidence="1">
    <location>
        <begin position="632"/>
        <end position="663"/>
    </location>
</feature>
<protein>
    <submittedName>
        <fullName evidence="3">Uncharacterized protein</fullName>
    </submittedName>
</protein>
<feature type="region of interest" description="Disordered" evidence="1">
    <location>
        <begin position="579"/>
        <end position="612"/>
    </location>
</feature>
<dbReference type="AlphaFoldDB" id="A0A5C4JHC2"/>